<sequence>MRGTLEPAYPSFSLALSRAGNYTSRLPAYRESHRRRYHPYPRSPRRQSPDYLMNTVDYRYEDAFNVAVSLLESSPNVVRAGEAEDLENLDRALHHGTEFRPKALQRLTTLIVDLALAVRRRLAGMRSVKKLTSISSLDLLD</sequence>
<dbReference type="OMA" id="PSYCESH"/>
<proteinExistence type="predicted"/>
<keyword evidence="2" id="KW-1185">Reference proteome</keyword>
<protein>
    <submittedName>
        <fullName evidence="1">Uncharacterized protein</fullName>
    </submittedName>
</protein>
<name>A0A2H3J6T7_WOLCO</name>
<dbReference type="OrthoDB" id="2637024at2759"/>
<dbReference type="Proteomes" id="UP000218811">
    <property type="component" value="Unassembled WGS sequence"/>
</dbReference>
<evidence type="ECO:0000313" key="1">
    <source>
        <dbReference type="EMBL" id="PCH37970.1"/>
    </source>
</evidence>
<reference evidence="1 2" key="1">
    <citation type="journal article" date="2012" name="Science">
        <title>The Paleozoic origin of enzymatic lignin decomposition reconstructed from 31 fungal genomes.</title>
        <authorList>
            <person name="Floudas D."/>
            <person name="Binder M."/>
            <person name="Riley R."/>
            <person name="Barry K."/>
            <person name="Blanchette R.A."/>
            <person name="Henrissat B."/>
            <person name="Martinez A.T."/>
            <person name="Otillar R."/>
            <person name="Spatafora J.W."/>
            <person name="Yadav J.S."/>
            <person name="Aerts A."/>
            <person name="Benoit I."/>
            <person name="Boyd A."/>
            <person name="Carlson A."/>
            <person name="Copeland A."/>
            <person name="Coutinho P.M."/>
            <person name="de Vries R.P."/>
            <person name="Ferreira P."/>
            <person name="Findley K."/>
            <person name="Foster B."/>
            <person name="Gaskell J."/>
            <person name="Glotzer D."/>
            <person name="Gorecki P."/>
            <person name="Heitman J."/>
            <person name="Hesse C."/>
            <person name="Hori C."/>
            <person name="Igarashi K."/>
            <person name="Jurgens J.A."/>
            <person name="Kallen N."/>
            <person name="Kersten P."/>
            <person name="Kohler A."/>
            <person name="Kuees U."/>
            <person name="Kumar T.K.A."/>
            <person name="Kuo A."/>
            <person name="LaButti K."/>
            <person name="Larrondo L.F."/>
            <person name="Lindquist E."/>
            <person name="Ling A."/>
            <person name="Lombard V."/>
            <person name="Lucas S."/>
            <person name="Lundell T."/>
            <person name="Martin R."/>
            <person name="McLaughlin D.J."/>
            <person name="Morgenstern I."/>
            <person name="Morin E."/>
            <person name="Murat C."/>
            <person name="Nagy L.G."/>
            <person name="Nolan M."/>
            <person name="Ohm R.A."/>
            <person name="Patyshakuliyeva A."/>
            <person name="Rokas A."/>
            <person name="Ruiz-Duenas F.J."/>
            <person name="Sabat G."/>
            <person name="Salamov A."/>
            <person name="Samejima M."/>
            <person name="Schmutz J."/>
            <person name="Slot J.C."/>
            <person name="St John F."/>
            <person name="Stenlid J."/>
            <person name="Sun H."/>
            <person name="Sun S."/>
            <person name="Syed K."/>
            <person name="Tsang A."/>
            <person name="Wiebenga A."/>
            <person name="Young D."/>
            <person name="Pisabarro A."/>
            <person name="Eastwood D.C."/>
            <person name="Martin F."/>
            <person name="Cullen D."/>
            <person name="Grigoriev I.V."/>
            <person name="Hibbett D.S."/>
        </authorList>
    </citation>
    <scope>NUCLEOTIDE SEQUENCE [LARGE SCALE GENOMIC DNA]</scope>
    <source>
        <strain evidence="1 2">MD-104</strain>
    </source>
</reference>
<gene>
    <name evidence="1" type="ORF">WOLCODRAFT_135966</name>
</gene>
<dbReference type="EMBL" id="KB467942">
    <property type="protein sequence ID" value="PCH37970.1"/>
    <property type="molecule type" value="Genomic_DNA"/>
</dbReference>
<organism evidence="1 2">
    <name type="scientific">Wolfiporia cocos (strain MD-104)</name>
    <name type="common">Brown rot fungus</name>
    <dbReference type="NCBI Taxonomy" id="742152"/>
    <lineage>
        <taxon>Eukaryota</taxon>
        <taxon>Fungi</taxon>
        <taxon>Dikarya</taxon>
        <taxon>Basidiomycota</taxon>
        <taxon>Agaricomycotina</taxon>
        <taxon>Agaricomycetes</taxon>
        <taxon>Polyporales</taxon>
        <taxon>Phaeolaceae</taxon>
        <taxon>Wolfiporia</taxon>
    </lineage>
</organism>
<dbReference type="AlphaFoldDB" id="A0A2H3J6T7"/>
<evidence type="ECO:0000313" key="2">
    <source>
        <dbReference type="Proteomes" id="UP000218811"/>
    </source>
</evidence>
<accession>A0A2H3J6T7</accession>